<dbReference type="CDD" id="cd00090">
    <property type="entry name" value="HTH_ARSR"/>
    <property type="match status" value="1"/>
</dbReference>
<accession>A0A160TAQ6</accession>
<dbReference type="PANTHER" id="PTHR33164">
    <property type="entry name" value="TRANSCRIPTIONAL REGULATOR, MARR FAMILY"/>
    <property type="match status" value="1"/>
</dbReference>
<dbReference type="GO" id="GO:0006950">
    <property type="term" value="P:response to stress"/>
    <property type="evidence" value="ECO:0007669"/>
    <property type="project" value="TreeGrafter"/>
</dbReference>
<dbReference type="Gene3D" id="1.10.10.10">
    <property type="entry name" value="Winged helix-like DNA-binding domain superfamily/Winged helix DNA-binding domain"/>
    <property type="match status" value="1"/>
</dbReference>
<evidence type="ECO:0000313" key="2">
    <source>
        <dbReference type="EMBL" id="CUS41405.1"/>
    </source>
</evidence>
<dbReference type="Pfam" id="PF01047">
    <property type="entry name" value="MarR"/>
    <property type="match status" value="1"/>
</dbReference>
<dbReference type="InterPro" id="IPR000835">
    <property type="entry name" value="HTH_MarR-typ"/>
</dbReference>
<dbReference type="EMBL" id="CZQC01000042">
    <property type="protein sequence ID" value="CUS41405.1"/>
    <property type="molecule type" value="Genomic_DNA"/>
</dbReference>
<dbReference type="PRINTS" id="PR00598">
    <property type="entry name" value="HTHMARR"/>
</dbReference>
<name>A0A160TAQ6_9ZZZZ</name>
<dbReference type="PROSITE" id="PS50995">
    <property type="entry name" value="HTH_MARR_2"/>
    <property type="match status" value="1"/>
</dbReference>
<proteinExistence type="predicted"/>
<dbReference type="GO" id="GO:0003700">
    <property type="term" value="F:DNA-binding transcription factor activity"/>
    <property type="evidence" value="ECO:0007669"/>
    <property type="project" value="InterPro"/>
</dbReference>
<dbReference type="InterPro" id="IPR011991">
    <property type="entry name" value="ArsR-like_HTH"/>
</dbReference>
<organism evidence="2">
    <name type="scientific">hydrothermal vent metagenome</name>
    <dbReference type="NCBI Taxonomy" id="652676"/>
    <lineage>
        <taxon>unclassified sequences</taxon>
        <taxon>metagenomes</taxon>
        <taxon>ecological metagenomes</taxon>
    </lineage>
</organism>
<dbReference type="SUPFAM" id="SSF46785">
    <property type="entry name" value="Winged helix' DNA-binding domain"/>
    <property type="match status" value="1"/>
</dbReference>
<reference evidence="2" key="1">
    <citation type="submission" date="2015-10" db="EMBL/GenBank/DDBJ databases">
        <authorList>
            <person name="Gilbert D.G."/>
        </authorList>
    </citation>
    <scope>NUCLEOTIDE SEQUENCE</scope>
</reference>
<protein>
    <submittedName>
        <fullName evidence="2">Regulatory protein associated with the ectoine operon</fullName>
    </submittedName>
</protein>
<feature type="domain" description="HTH marR-type" evidence="1">
    <location>
        <begin position="32"/>
        <end position="164"/>
    </location>
</feature>
<sequence>MTANISYSIDKKTAKIPTPPISKAYKDDMNRYDEVLVSLRRIIRATDMHSKKLSKISGLTSPQLLILQTLRLHSELTVGELARKISLSQATVTTIIDRLEKRNFVKRERGSVDKRKVFVYLTPEADTALLNAPKPLQESFVQQFQDLRDWEQTMILAALERVAHMMDAQHIDASPVLDLGQLDRIDPSH</sequence>
<dbReference type="PANTHER" id="PTHR33164:SF89">
    <property type="entry name" value="MARR FAMILY REGULATORY PROTEIN"/>
    <property type="match status" value="1"/>
</dbReference>
<dbReference type="InterPro" id="IPR036388">
    <property type="entry name" value="WH-like_DNA-bd_sf"/>
</dbReference>
<dbReference type="SMART" id="SM00347">
    <property type="entry name" value="HTH_MARR"/>
    <property type="match status" value="1"/>
</dbReference>
<evidence type="ECO:0000259" key="1">
    <source>
        <dbReference type="PROSITE" id="PS50995"/>
    </source>
</evidence>
<gene>
    <name evidence="2" type="ORF">MGWOODY_Tha1273</name>
</gene>
<dbReference type="InterPro" id="IPR039422">
    <property type="entry name" value="MarR/SlyA-like"/>
</dbReference>
<dbReference type="AlphaFoldDB" id="A0A160TAQ6"/>
<dbReference type="InterPro" id="IPR036390">
    <property type="entry name" value="WH_DNA-bd_sf"/>
</dbReference>